<feature type="compositionally biased region" description="Low complexity" evidence="2">
    <location>
        <begin position="1337"/>
        <end position="1359"/>
    </location>
</feature>
<feature type="compositionally biased region" description="Polar residues" evidence="2">
    <location>
        <begin position="822"/>
        <end position="834"/>
    </location>
</feature>
<feature type="compositionally biased region" description="Basic and acidic residues" evidence="2">
    <location>
        <begin position="1322"/>
        <end position="1336"/>
    </location>
</feature>
<protein>
    <submittedName>
        <fullName evidence="4">Protein PRRC2C</fullName>
    </submittedName>
</protein>
<sequence length="2057" mass="223541">MICKIINPAESQYIYYDRGVYRLLKPFLPVIVLDFQTRKSCYVHNYRSVSFLKSDDQKNCYVVSSKANMHVVIITCSNFIKTQSICFLFFNVPEALGGSSRKKKNSNMLKNRVLQSDFYLDIKEVVKKLHFEQSYLSINVVLFPEASLCRGFLANLCTTNPILLAATKESFELGKSLLPSKSLGSAKHGLQSLGKATAIARRMPPPANLPSLKSESSGQDLSVAIVPSGVSGWGQNEGTGNDSFKPVQGFTASIDQDIHRPTGSSSVLTLNSSVSPAIEVQGSGKAGVSSVGGPGWSTRTNSTEMKAPPMRGFAISQSAQEFPSLESPQQKPQPGKAGLSLRPQMLCLFLTHTEAGSWKSGGGWALKESDQVGDFEDNTCESAMENVIHLQRSNSYSRTMMNLSSSPYPPASMYLSRSGVLPFGQSVSNHGGFLANLLNQQQQQQPQQQQRNFTMPFDSFSNSMQRSKAEASFTSRSEKSSASNVGNSGSGRSGAEGSSNYNWKSRSSPVVDPFVNAEREKHETGSPSTVASWSQDIESTKQRSSSNWSESESDRRDSHQQALLDPNKFNEAESDDQDEQRSIQDSRQECNRDRYAVATAMGTGKHDPSVVGSPNNRTVVQHRPKANVAFRHEERRMPQPPAANYIGQHFHSGSYGELAEEYNCQQMQDPLGDRHSQQRRHVSHQTSMSSNGTMDMADDYAFSMNPAPDSCYRENFDYEYELETHPSNYARIPERKVLQPRMQREARHVSGREMFYQDDMQLHSNSGRYVMNSPRGEPMGMFSGYESPESTKRQNYDLLPESCNSNNSRNRTQGSKRRSAAGSGQSLTNRTYRSSKLDKRQEYSSSARGGGGGGGTSEGRFGGQQHSDDFTRNAEEQQQGSTSRRNPRSMQSEKNADVLKQGEKMESGGKNIWEQRKERLDRDTKTDLLTMKMENLSLDISATGGGSSRQSSLKYEESKFAAHDNRGRLEFFSTRHMQESIGRNVKDSSRKGINSRISRVHRTQSQQDTLESVSSRKQNKGNKDQQRSQRNRDRSSKQQQQQQHGTDRVFVREGLHRASRSTTTIQAAGSGGRRNSEDSGRRRMSTKSDSVELQRADDLISSTATAVGGGESNEHQSEQQKRLNYRTSAGGRAYRSSAGGSHSGKTSSRTTTDGRAVRGHIYGLTFERTRAPNTSGNKSSNTASVNYSAGSNNTETSLEKWEENLSENSEHDVVVDGQLRQKSNAHQRSRLDGSYKQQKRRVGFGRTGASRQGSNSRYAKSNALHGNQAFVPKNGQVASHQTTSAKAANSSQRLDGRELGDMHRDGENSAPKSDELATAEITTKDKGAVEKCHRDTTSIGTTVTGRSTTANTTTTTTTVENNRQDGFEELSLKKERRRKDEDSTLSDRPANDRQHQRPRQSGGNSTKLRTNSKRTGNHARKGRGDRGASDFSGKAYSRNPNPMQWTSITLGTPDTCFMPMYDDCTTPLVNTAGSVSLGSLGDDSSRLPSKTGVEIWGAPDPVPFSGARSSHASKSVPGSHSMHGIFKADSSKMKIDFKLDQTADSNGNNPVTDELSEKIASVKKVWEQSEPSAHIGKEVEATTLNEPAECASGYACVGDHPSLERNDRTDCNMELSAGMTTKLEAPNVAMVRPQQLLIESYGQHIDPHLESHYTANSAPVFYESSRTASYGHVPLNMKPAGCDFSTAAQLAINGQQHLARNLIGNGNPASYSQQASSVLNFHSNIAAFDTSIMNWLRPPAADATAYLTAAASSDSNAAAMFLGPLNEMRSNPGASASPHLGVVGSATQAPHAPVVGCAAGGTASAQNASSQLMNCFQQAHQSFQANHGTAVIPPGGGHSLFGNMPTSNRQNTNVDPTKQQQPTASRGQSSYAGFGPPNQMHNPVAAAAGGGGTGGGGGGSGYIWSGHVPQSQVRVKRETSNFNPTIGPPSQANPKGSSSSQLKTTPTMASSKLTNNAVSAGSGSKKNSLTKRSNAASTGNTSGAGNHTNSNNSNSNNNHRSNNIGSGGNGNGSSSGDLLQQMDKFINSDDVVVVVEEQQRQIASLDENKLIETQKVD</sequence>
<name>A0A0V0RL91_9BILA</name>
<keyword evidence="1" id="KW-0597">Phosphoprotein</keyword>
<feature type="compositionally biased region" description="Gly residues" evidence="2">
    <location>
        <begin position="1888"/>
        <end position="1901"/>
    </location>
</feature>
<feature type="region of interest" description="Disordered" evidence="2">
    <location>
        <begin position="1827"/>
        <end position="2022"/>
    </location>
</feature>
<feature type="compositionally biased region" description="Polar residues" evidence="2">
    <location>
        <begin position="1280"/>
        <end position="1293"/>
    </location>
</feature>
<gene>
    <name evidence="4" type="primary">Prrc2c</name>
    <name evidence="4" type="ORF">T07_14572</name>
</gene>
<feature type="region of interest" description="Disordered" evidence="2">
    <location>
        <begin position="283"/>
        <end position="302"/>
    </location>
</feature>
<feature type="compositionally biased region" description="Polar residues" evidence="2">
    <location>
        <begin position="802"/>
        <end position="813"/>
    </location>
</feature>
<feature type="compositionally biased region" description="Basic and acidic residues" evidence="2">
    <location>
        <begin position="1021"/>
        <end position="1036"/>
    </location>
</feature>
<feature type="compositionally biased region" description="Polar residues" evidence="2">
    <location>
        <begin position="1920"/>
        <end position="1976"/>
    </location>
</feature>
<feature type="region of interest" description="Disordered" evidence="2">
    <location>
        <begin position="980"/>
        <end position="1097"/>
    </location>
</feature>
<feature type="region of interest" description="Disordered" evidence="2">
    <location>
        <begin position="455"/>
        <end position="590"/>
    </location>
</feature>
<dbReference type="GO" id="GO:0030154">
    <property type="term" value="P:cell differentiation"/>
    <property type="evidence" value="ECO:0007669"/>
    <property type="project" value="TreeGrafter"/>
</dbReference>
<evidence type="ECO:0000256" key="1">
    <source>
        <dbReference type="ARBA" id="ARBA00022553"/>
    </source>
</evidence>
<keyword evidence="5" id="KW-1185">Reference proteome</keyword>
<dbReference type="OrthoDB" id="1939715at2759"/>
<feature type="compositionally biased region" description="Polar residues" evidence="2">
    <location>
        <begin position="1844"/>
        <end position="1871"/>
    </location>
</feature>
<feature type="compositionally biased region" description="Basic residues" evidence="2">
    <location>
        <begin position="1410"/>
        <end position="1421"/>
    </location>
</feature>
<organism evidence="4 5">
    <name type="scientific">Trichinella nelsoni</name>
    <dbReference type="NCBI Taxonomy" id="6336"/>
    <lineage>
        <taxon>Eukaryota</taxon>
        <taxon>Metazoa</taxon>
        <taxon>Ecdysozoa</taxon>
        <taxon>Nematoda</taxon>
        <taxon>Enoplea</taxon>
        <taxon>Dorylaimia</taxon>
        <taxon>Trichinellida</taxon>
        <taxon>Trichinellidae</taxon>
        <taxon>Trichinella</taxon>
    </lineage>
</organism>
<comment type="caution">
    <text evidence="4">The sequence shown here is derived from an EMBL/GenBank/DDBJ whole genome shotgun (WGS) entry which is preliminary data.</text>
</comment>
<dbReference type="InterPro" id="IPR009738">
    <property type="entry name" value="BAT2_N"/>
</dbReference>
<feature type="compositionally biased region" description="Basic and acidic residues" evidence="2">
    <location>
        <begin position="1045"/>
        <end position="1056"/>
    </location>
</feature>
<evidence type="ECO:0000256" key="2">
    <source>
        <dbReference type="SAM" id="MobiDB-lite"/>
    </source>
</evidence>
<dbReference type="Pfam" id="PF07001">
    <property type="entry name" value="BAT2_N"/>
    <property type="match status" value="1"/>
</dbReference>
<feature type="compositionally biased region" description="Polar residues" evidence="2">
    <location>
        <begin position="525"/>
        <end position="537"/>
    </location>
</feature>
<feature type="compositionally biased region" description="Basic and acidic residues" evidence="2">
    <location>
        <begin position="1197"/>
        <end position="1209"/>
    </location>
</feature>
<feature type="compositionally biased region" description="Gly residues" evidence="2">
    <location>
        <begin position="848"/>
        <end position="862"/>
    </location>
</feature>
<dbReference type="InterPro" id="IPR033184">
    <property type="entry name" value="PRRC2"/>
</dbReference>
<feature type="region of interest" description="Disordered" evidence="2">
    <location>
        <begin position="1280"/>
        <end position="1446"/>
    </location>
</feature>
<feature type="compositionally biased region" description="Basic and acidic residues" evidence="2">
    <location>
        <begin position="579"/>
        <end position="590"/>
    </location>
</feature>
<feature type="compositionally biased region" description="Polar residues" evidence="2">
    <location>
        <begin position="1249"/>
        <end position="1258"/>
    </location>
</feature>
<evidence type="ECO:0000259" key="3">
    <source>
        <dbReference type="Pfam" id="PF07001"/>
    </source>
</evidence>
<dbReference type="PANTHER" id="PTHR14038:SF0">
    <property type="entry name" value="LP18708P"/>
    <property type="match status" value="1"/>
</dbReference>
<feature type="compositionally biased region" description="Basic and acidic residues" evidence="2">
    <location>
        <begin position="894"/>
        <end position="918"/>
    </location>
</feature>
<evidence type="ECO:0000313" key="5">
    <source>
        <dbReference type="Proteomes" id="UP000054630"/>
    </source>
</evidence>
<dbReference type="Proteomes" id="UP000054630">
    <property type="component" value="Unassembled WGS sequence"/>
</dbReference>
<feature type="compositionally biased region" description="Low complexity" evidence="2">
    <location>
        <begin position="1131"/>
        <end position="1144"/>
    </location>
</feature>
<feature type="compositionally biased region" description="Basic and acidic residues" evidence="2">
    <location>
        <begin position="1362"/>
        <end position="1382"/>
    </location>
</feature>
<feature type="domain" description="BAT2 N-terminal" evidence="3">
    <location>
        <begin position="174"/>
        <end position="334"/>
    </location>
</feature>
<dbReference type="EMBL" id="JYDL01000136">
    <property type="protein sequence ID" value="KRX15246.1"/>
    <property type="molecule type" value="Genomic_DNA"/>
</dbReference>
<feature type="compositionally biased region" description="Polar residues" evidence="2">
    <location>
        <begin position="1399"/>
        <end position="1409"/>
    </location>
</feature>
<feature type="compositionally biased region" description="Basic and acidic residues" evidence="2">
    <location>
        <begin position="866"/>
        <end position="875"/>
    </location>
</feature>
<feature type="compositionally biased region" description="Polar residues" evidence="2">
    <location>
        <begin position="991"/>
        <end position="1016"/>
    </location>
</feature>
<feature type="compositionally biased region" description="Polar residues" evidence="2">
    <location>
        <begin position="1171"/>
        <end position="1196"/>
    </location>
</feature>
<feature type="region of interest" description="Disordered" evidence="2">
    <location>
        <begin position="1131"/>
        <end position="1209"/>
    </location>
</feature>
<feature type="compositionally biased region" description="Polar residues" evidence="2">
    <location>
        <begin position="876"/>
        <end position="893"/>
    </location>
</feature>
<evidence type="ECO:0000313" key="4">
    <source>
        <dbReference type="EMBL" id="KRX15246.1"/>
    </source>
</evidence>
<dbReference type="PANTHER" id="PTHR14038">
    <property type="entry name" value="BAT2 HLA-B-ASSOCIATED TRANSCRIPT 2"/>
    <property type="match status" value="1"/>
</dbReference>
<feature type="region of interest" description="Disordered" evidence="2">
    <location>
        <begin position="766"/>
        <end position="918"/>
    </location>
</feature>
<accession>A0A0V0RL91</accession>
<feature type="region of interest" description="Disordered" evidence="2">
    <location>
        <begin position="1221"/>
        <end position="1258"/>
    </location>
</feature>
<proteinExistence type="predicted"/>
<feature type="compositionally biased region" description="Low complexity" evidence="2">
    <location>
        <begin position="1977"/>
        <end position="2004"/>
    </location>
</feature>
<reference evidence="4 5" key="1">
    <citation type="submission" date="2015-01" db="EMBL/GenBank/DDBJ databases">
        <title>Evolution of Trichinella species and genotypes.</title>
        <authorList>
            <person name="Korhonen P.K."/>
            <person name="Edoardo P."/>
            <person name="Giuseppe L.R."/>
            <person name="Gasser R.B."/>
        </authorList>
    </citation>
    <scope>NUCLEOTIDE SEQUENCE [LARGE SCALE GENOMIC DNA]</scope>
    <source>
        <strain evidence="4">ISS37</strain>
    </source>
</reference>
<feature type="compositionally biased region" description="Basic and acidic residues" evidence="2">
    <location>
        <begin position="1294"/>
        <end position="1315"/>
    </location>
</feature>